<name>A0ABY6N060_9ALTE</name>
<dbReference type="Gene3D" id="1.10.10.10">
    <property type="entry name" value="Winged helix-like DNA-binding domain superfamily/Winged helix DNA-binding domain"/>
    <property type="match status" value="1"/>
</dbReference>
<dbReference type="InterPro" id="IPR036390">
    <property type="entry name" value="WH_DNA-bd_sf"/>
</dbReference>
<comment type="similarity">
    <text evidence="1">Belongs to the LysR transcriptional regulatory family.</text>
</comment>
<keyword evidence="2" id="KW-0805">Transcription regulation</keyword>
<dbReference type="Pfam" id="PF03466">
    <property type="entry name" value="LysR_substrate"/>
    <property type="match status" value="1"/>
</dbReference>
<evidence type="ECO:0000256" key="3">
    <source>
        <dbReference type="ARBA" id="ARBA00023125"/>
    </source>
</evidence>
<evidence type="ECO:0000313" key="7">
    <source>
        <dbReference type="Proteomes" id="UP001163739"/>
    </source>
</evidence>
<reference evidence="6" key="1">
    <citation type="submission" date="2022-06" db="EMBL/GenBank/DDBJ databases">
        <title>Alkalimarinus sp. nov., isolated from gut of a Alitta virens.</title>
        <authorList>
            <person name="Yang A.I."/>
            <person name="Shin N.-R."/>
        </authorList>
    </citation>
    <scope>NUCLEOTIDE SEQUENCE</scope>
    <source>
        <strain evidence="6">A2M4</strain>
    </source>
</reference>
<evidence type="ECO:0000259" key="5">
    <source>
        <dbReference type="PROSITE" id="PS50931"/>
    </source>
</evidence>
<dbReference type="EMBL" id="CP100390">
    <property type="protein sequence ID" value="UZE95473.1"/>
    <property type="molecule type" value="Genomic_DNA"/>
</dbReference>
<dbReference type="InterPro" id="IPR036388">
    <property type="entry name" value="WH-like_DNA-bd_sf"/>
</dbReference>
<dbReference type="Gene3D" id="3.40.190.290">
    <property type="match status" value="1"/>
</dbReference>
<evidence type="ECO:0000313" key="6">
    <source>
        <dbReference type="EMBL" id="UZE95473.1"/>
    </source>
</evidence>
<sequence>MPLSNKQMISRLTFRQLQVFNAVFELKSYSKAGERLGLTQPAVSSQIRQLEHALDQPLFEYIGRRLFCTAAGERLALSVEKIFLELRVIHTDLAALGGKVAGELRLVAVNTAQYVVPYLLRAFLDLHPQINVSVKVVNRATALQRLHENSDDLVVMGMVPTDKSLNALPFLDNELVPVVPEGHPLLKKDSVTAQAFLDSRLLMRESGSGSRLALELHCHLKRLRVQPGIELGSNDAVKHAVMAGLGVAVLPLLSILPELELGKLKVVNIAGFPLRRSWSVVYPQAKHPTPVMRAFLDYVQQSIKQFDQMFMSLKSIN</sequence>
<keyword evidence="3" id="KW-0238">DNA-binding</keyword>
<dbReference type="InterPro" id="IPR005119">
    <property type="entry name" value="LysR_subst-bd"/>
</dbReference>
<feature type="domain" description="HTH lysR-type" evidence="5">
    <location>
        <begin position="12"/>
        <end position="69"/>
    </location>
</feature>
<dbReference type="PRINTS" id="PR00039">
    <property type="entry name" value="HTHLYSR"/>
</dbReference>
<evidence type="ECO:0000256" key="2">
    <source>
        <dbReference type="ARBA" id="ARBA00023015"/>
    </source>
</evidence>
<dbReference type="InterPro" id="IPR000847">
    <property type="entry name" value="LysR_HTH_N"/>
</dbReference>
<dbReference type="PANTHER" id="PTHR30126">
    <property type="entry name" value="HTH-TYPE TRANSCRIPTIONAL REGULATOR"/>
    <property type="match status" value="1"/>
</dbReference>
<dbReference type="Proteomes" id="UP001163739">
    <property type="component" value="Chromosome"/>
</dbReference>
<dbReference type="PANTHER" id="PTHR30126:SF5">
    <property type="entry name" value="HTH-TYPE TRANSCRIPTIONAL ACTIVATOR CMPR"/>
    <property type="match status" value="1"/>
</dbReference>
<dbReference type="Pfam" id="PF00126">
    <property type="entry name" value="HTH_1"/>
    <property type="match status" value="1"/>
</dbReference>
<evidence type="ECO:0000256" key="1">
    <source>
        <dbReference type="ARBA" id="ARBA00009437"/>
    </source>
</evidence>
<dbReference type="RefSeq" id="WP_265046962.1">
    <property type="nucleotide sequence ID" value="NZ_CP100390.1"/>
</dbReference>
<evidence type="ECO:0000256" key="4">
    <source>
        <dbReference type="ARBA" id="ARBA00023163"/>
    </source>
</evidence>
<dbReference type="SUPFAM" id="SSF53850">
    <property type="entry name" value="Periplasmic binding protein-like II"/>
    <property type="match status" value="1"/>
</dbReference>
<gene>
    <name evidence="6" type="ORF">NKI27_15565</name>
</gene>
<accession>A0ABY6N060</accession>
<keyword evidence="4" id="KW-0804">Transcription</keyword>
<dbReference type="PROSITE" id="PS50931">
    <property type="entry name" value="HTH_LYSR"/>
    <property type="match status" value="1"/>
</dbReference>
<keyword evidence="7" id="KW-1185">Reference proteome</keyword>
<organism evidence="6 7">
    <name type="scientific">Alkalimarinus alittae</name>
    <dbReference type="NCBI Taxonomy" id="2961619"/>
    <lineage>
        <taxon>Bacteria</taxon>
        <taxon>Pseudomonadati</taxon>
        <taxon>Pseudomonadota</taxon>
        <taxon>Gammaproteobacteria</taxon>
        <taxon>Alteromonadales</taxon>
        <taxon>Alteromonadaceae</taxon>
        <taxon>Alkalimarinus</taxon>
    </lineage>
</organism>
<proteinExistence type="inferred from homology"/>
<dbReference type="SUPFAM" id="SSF46785">
    <property type="entry name" value="Winged helix' DNA-binding domain"/>
    <property type="match status" value="1"/>
</dbReference>
<protein>
    <submittedName>
        <fullName evidence="6">LysR family transcriptional regulator</fullName>
    </submittedName>
</protein>